<dbReference type="Gene3D" id="3.50.30.60">
    <property type="entry name" value="LD-carboxypeptidase A C-terminal domain-like"/>
    <property type="match status" value="1"/>
</dbReference>
<dbReference type="InterPro" id="IPR029062">
    <property type="entry name" value="Class_I_gatase-like"/>
</dbReference>
<dbReference type="PANTHER" id="PTHR30237">
    <property type="entry name" value="MURAMOYLTETRAPEPTIDE CARBOXYPEPTIDASE"/>
    <property type="match status" value="1"/>
</dbReference>
<keyword evidence="5" id="KW-0121">Carboxypeptidase</keyword>
<dbReference type="SUPFAM" id="SSF52317">
    <property type="entry name" value="Class I glutamine amidotransferase-like"/>
    <property type="match status" value="1"/>
</dbReference>
<dbReference type="InterPro" id="IPR027478">
    <property type="entry name" value="LdcA_N"/>
</dbReference>
<comment type="similarity">
    <text evidence="1">Belongs to the peptidase S66 family.</text>
</comment>
<evidence type="ECO:0000259" key="3">
    <source>
        <dbReference type="Pfam" id="PF02016"/>
    </source>
</evidence>
<dbReference type="Proteomes" id="UP000245720">
    <property type="component" value="Unassembled WGS sequence"/>
</dbReference>
<dbReference type="CDD" id="cd07062">
    <property type="entry name" value="Peptidase_S66_mccF_like"/>
    <property type="match status" value="1"/>
</dbReference>
<evidence type="ECO:0000256" key="1">
    <source>
        <dbReference type="ARBA" id="ARBA00010233"/>
    </source>
</evidence>
<dbReference type="InterPro" id="IPR003507">
    <property type="entry name" value="S66_fam"/>
</dbReference>
<dbReference type="InterPro" id="IPR040449">
    <property type="entry name" value="Peptidase_S66_N"/>
</dbReference>
<dbReference type="RefSeq" id="WP_109725692.1">
    <property type="nucleotide sequence ID" value="NZ_QGDI01000003.1"/>
</dbReference>
<keyword evidence="2" id="KW-0378">Hydrolase</keyword>
<dbReference type="GO" id="GO:0004180">
    <property type="term" value="F:carboxypeptidase activity"/>
    <property type="evidence" value="ECO:0007669"/>
    <property type="project" value="UniProtKB-KW"/>
</dbReference>
<gene>
    <name evidence="5" type="ORF">IE37_00824</name>
</gene>
<dbReference type="Pfam" id="PF17676">
    <property type="entry name" value="Peptidase_S66C"/>
    <property type="match status" value="1"/>
</dbReference>
<dbReference type="Pfam" id="PF02016">
    <property type="entry name" value="Peptidase_S66"/>
    <property type="match status" value="1"/>
</dbReference>
<reference evidence="5 6" key="1">
    <citation type="submission" date="2018-05" db="EMBL/GenBank/DDBJ databases">
        <title>The Hungate 1000. A catalogue of reference genomes from the rumen microbiome.</title>
        <authorList>
            <person name="Kelly W."/>
        </authorList>
    </citation>
    <scope>NUCLEOTIDE SEQUENCE [LARGE SCALE GENOMIC DNA]</scope>
    <source>
        <strain evidence="5 6">SAb67</strain>
    </source>
</reference>
<dbReference type="Gene3D" id="3.40.50.10740">
    <property type="entry name" value="Class I glutamine amidotransferase-like"/>
    <property type="match status" value="1"/>
</dbReference>
<dbReference type="InterPro" id="IPR040921">
    <property type="entry name" value="Peptidase_S66C"/>
</dbReference>
<dbReference type="OrthoDB" id="9807329at2"/>
<accession>A0A315Y1D0</accession>
<name>A0A315Y1D0_RUMFL</name>
<evidence type="ECO:0000313" key="5">
    <source>
        <dbReference type="EMBL" id="PWJ13894.1"/>
    </source>
</evidence>
<feature type="domain" description="LD-carboxypeptidase C-terminal" evidence="4">
    <location>
        <begin position="267"/>
        <end position="363"/>
    </location>
</feature>
<evidence type="ECO:0000313" key="6">
    <source>
        <dbReference type="Proteomes" id="UP000245720"/>
    </source>
</evidence>
<protein>
    <submittedName>
        <fullName evidence="5">Muramoyltetrapeptide carboxypeptidase LdcA involved in peptidoglycan recycling</fullName>
    </submittedName>
</protein>
<proteinExistence type="inferred from homology"/>
<dbReference type="InterPro" id="IPR027461">
    <property type="entry name" value="Carboxypeptidase_A_C_sf"/>
</dbReference>
<comment type="caution">
    <text evidence="5">The sequence shown here is derived from an EMBL/GenBank/DDBJ whole genome shotgun (WGS) entry which is preliminary data.</text>
</comment>
<dbReference type="PANTHER" id="PTHR30237:SF4">
    <property type="entry name" value="LD-CARBOXYPEPTIDASE C-TERMINAL DOMAIN-CONTAINING PROTEIN"/>
    <property type="match status" value="1"/>
</dbReference>
<keyword evidence="5" id="KW-0645">Protease</keyword>
<dbReference type="PIRSF" id="PIRSF028757">
    <property type="entry name" value="LD-carboxypeptidase"/>
    <property type="match status" value="1"/>
</dbReference>
<evidence type="ECO:0000259" key="4">
    <source>
        <dbReference type="Pfam" id="PF17676"/>
    </source>
</evidence>
<evidence type="ECO:0000256" key="2">
    <source>
        <dbReference type="ARBA" id="ARBA00022801"/>
    </source>
</evidence>
<organism evidence="5 6">
    <name type="scientific">Ruminococcus flavefaciens</name>
    <dbReference type="NCBI Taxonomy" id="1265"/>
    <lineage>
        <taxon>Bacteria</taxon>
        <taxon>Bacillati</taxon>
        <taxon>Bacillota</taxon>
        <taxon>Clostridia</taxon>
        <taxon>Eubacteriales</taxon>
        <taxon>Oscillospiraceae</taxon>
        <taxon>Ruminococcus</taxon>
    </lineage>
</organism>
<dbReference type="SUPFAM" id="SSF141986">
    <property type="entry name" value="LD-carboxypeptidase A C-terminal domain-like"/>
    <property type="match status" value="1"/>
</dbReference>
<sequence length="373" mass="41954">MLTPQPLKNGDKVAVICLSSGVIGEPYCAHEKELGEKKLREMGLEPVFTRHALRGADFILSHPEARAADLKEAFLDDSVKGIITSIGGIETFRTFPYLMEDEEFINAVKQHPKFFLGFSDTTNNHLMFHRLGLQTFYGQAFMCDIAELSGNMLPYSKAQFESCFAPYHGRKITPSDVWYEERKDFSAAAVGTAPVSHKEEHGYELLQGAPVFEGVLLGGCIESMGEMLIGGNTERYDNVLADLFRACPQLREDFLRQAEITEKYNIFPTAEEWKGKILFAETSEEMPPPQRLRECLEALKARGVFSNINGIIVGKPMNEVNYDEYKEVWRDVVNDPQLPILYNVNFGHAAPRAVLPYGAMVRVDADNQEITLL</sequence>
<feature type="domain" description="LD-carboxypeptidase N-terminal" evidence="3">
    <location>
        <begin position="13"/>
        <end position="138"/>
    </location>
</feature>
<dbReference type="AlphaFoldDB" id="A0A315Y1D0"/>
<dbReference type="EMBL" id="QGDI01000003">
    <property type="protein sequence ID" value="PWJ13894.1"/>
    <property type="molecule type" value="Genomic_DNA"/>
</dbReference>